<sequence length="527" mass="59589">MNEKQPKILVVRLSSLGDIVLSSPVYKNIKAAWPNAHITLLVKPQFADVLAGHPDIDEIMVAKKGLWGNIRQIRAGHFTHYLDLHATLKSILLGFFSRIENRVRYDKNSIARRLYVRFRKTSPALEKHTLEKYLEALNEWSIPVKYKAPKLGDWAYKHVEESGKKVNKIAIFQTSFIGDSVLTTPLIRKTAKLFPEAKIVVITRPQTDDIFRPMKEVSEVILNEKTGWNKILGVWKTAKAIRQAGVDILLVPHRSFRSALIAWLSRVPVRIGFTSSEGWFLYTKTVPFSWMIHDAERNLSLLQGIVKEKFTAEKLNMRYTPTAEENVARLMKDFNLEGKTLVGIHAGSAWPTKCWPMEYFVQLISRLQTELGVQAVLVGGGKKDADLGEKICQLSQGHAANLCGKTSLADLMALMQHFKLFITNDSGPMHIATAFDVPTLAIFGPTTRELGFFPYGEGHRVVEVKDLPCRPCALHGGKKCPLGHFKCMKDIHANEVFKNAKEMLIENHVIEAKKDWKEDYPALMNAQ</sequence>
<dbReference type="AlphaFoldDB" id="A0A650EMS9"/>
<reference evidence="6" key="1">
    <citation type="journal article" date="2020" name="J. ISSAAS">
        <title>Lactobacilli and other gastrointestinal microbiota of Peromyscus leucopus, reservoir host for agents of Lyme disease and other zoonoses in North America.</title>
        <authorList>
            <person name="Milovic A."/>
            <person name="Bassam K."/>
            <person name="Shao H."/>
            <person name="Chatzistamou I."/>
            <person name="Tufts D.M."/>
            <person name="Diuk-Wasser M."/>
            <person name="Barbour A.G."/>
        </authorList>
    </citation>
    <scope>NUCLEOTIDE SEQUENCE</scope>
    <source>
        <strain evidence="6">LL30</strain>
    </source>
</reference>
<keyword evidence="2" id="KW-0808">Transferase</keyword>
<evidence type="ECO:0000256" key="4">
    <source>
        <dbReference type="ARBA" id="ARBA00044042"/>
    </source>
</evidence>
<dbReference type="InterPro" id="IPR002201">
    <property type="entry name" value="Glyco_trans_9"/>
</dbReference>
<dbReference type="Gene3D" id="3.40.50.2000">
    <property type="entry name" value="Glycogen Phosphorylase B"/>
    <property type="match status" value="3"/>
</dbReference>
<dbReference type="PANTHER" id="PTHR30160:SF1">
    <property type="entry name" value="LIPOPOLYSACCHARIDE 1,2-N-ACETYLGLUCOSAMINETRANSFERASE-RELATED"/>
    <property type="match status" value="1"/>
</dbReference>
<organism evidence="6">
    <name type="scientific">uncultured Elusimicrobia bacterium</name>
    <dbReference type="NCBI Taxonomy" id="699876"/>
    <lineage>
        <taxon>Bacteria</taxon>
        <taxon>Pseudomonadati</taxon>
        <taxon>Elusimicrobiota</taxon>
        <taxon>Elusimicrobia</taxon>
        <taxon>environmental samples</taxon>
    </lineage>
</organism>
<dbReference type="EC" id="2.4.99.24" evidence="4"/>
<dbReference type="SUPFAM" id="SSF53756">
    <property type="entry name" value="UDP-Glycosyltransferase/glycogen phosphorylase"/>
    <property type="match status" value="2"/>
</dbReference>
<protein>
    <recommendedName>
        <fullName evidence="4">lipopolysaccharide heptosyltransferase II</fullName>
        <ecNumber evidence="4">2.4.99.24</ecNumber>
    </recommendedName>
</protein>
<comment type="similarity">
    <text evidence="3">Belongs to the glycosyltransferase 9 family.</text>
</comment>
<evidence type="ECO:0000256" key="2">
    <source>
        <dbReference type="ARBA" id="ARBA00022679"/>
    </source>
</evidence>
<name>A0A650EMS9_9BACT</name>
<dbReference type="GO" id="GO:0009244">
    <property type="term" value="P:lipopolysaccharide core region biosynthetic process"/>
    <property type="evidence" value="ECO:0007669"/>
    <property type="project" value="TreeGrafter"/>
</dbReference>
<dbReference type="GO" id="GO:0008713">
    <property type="term" value="F:ADP-heptose-lipopolysaccharide heptosyltransferase activity"/>
    <property type="evidence" value="ECO:0007669"/>
    <property type="project" value="UniProtKB-EC"/>
</dbReference>
<dbReference type="NCBIfam" id="TIGR02195">
    <property type="entry name" value="heptsyl_trn_II"/>
    <property type="match status" value="1"/>
</dbReference>
<evidence type="ECO:0000313" key="6">
    <source>
        <dbReference type="EMBL" id="QGT50611.1"/>
    </source>
</evidence>
<keyword evidence="1" id="KW-0328">Glycosyltransferase</keyword>
<dbReference type="CDD" id="cd03789">
    <property type="entry name" value="GT9_LPS_heptosyltransferase"/>
    <property type="match status" value="1"/>
</dbReference>
<evidence type="ECO:0000256" key="3">
    <source>
        <dbReference type="ARBA" id="ARBA00043995"/>
    </source>
</evidence>
<gene>
    <name evidence="6" type="ORF">Elusimicrob1349_0810</name>
</gene>
<evidence type="ECO:0000256" key="1">
    <source>
        <dbReference type="ARBA" id="ARBA00022676"/>
    </source>
</evidence>
<dbReference type="InterPro" id="IPR011910">
    <property type="entry name" value="RfaF"/>
</dbReference>
<dbReference type="PANTHER" id="PTHR30160">
    <property type="entry name" value="TETRAACYLDISACCHARIDE 4'-KINASE-RELATED"/>
    <property type="match status" value="1"/>
</dbReference>
<dbReference type="GO" id="GO:0005829">
    <property type="term" value="C:cytosol"/>
    <property type="evidence" value="ECO:0007669"/>
    <property type="project" value="TreeGrafter"/>
</dbReference>
<accession>A0A650EMS9</accession>
<comment type="catalytic activity">
    <reaction evidence="5">
        <text>an L-alpha-D-Hep-(1-&gt;5)-[alpha-Kdo-(2-&gt;4)]-alpha-Kdo-(2-&gt;6)-lipid A + ADP-L-glycero-beta-D-manno-heptose = an L-alpha-D-Hep-(1-&gt;3)-L-alpha-D-Hep-(1-&gt;5)-[alpha-Kdo-(2-&gt;4)]-alpha-Kdo-(2-&gt;6)-lipid A + ADP + H(+)</text>
        <dbReference type="Rhea" id="RHEA:74071"/>
        <dbReference type="ChEBI" id="CHEBI:15378"/>
        <dbReference type="ChEBI" id="CHEBI:61506"/>
        <dbReference type="ChEBI" id="CHEBI:193068"/>
        <dbReference type="ChEBI" id="CHEBI:193069"/>
        <dbReference type="ChEBI" id="CHEBI:456216"/>
        <dbReference type="EC" id="2.4.99.24"/>
    </reaction>
</comment>
<dbReference type="EMBL" id="MN577571">
    <property type="protein sequence ID" value="QGT50611.1"/>
    <property type="molecule type" value="Genomic_DNA"/>
</dbReference>
<proteinExistence type="inferred from homology"/>
<dbReference type="Pfam" id="PF01075">
    <property type="entry name" value="Glyco_transf_9"/>
    <property type="match status" value="1"/>
</dbReference>
<evidence type="ECO:0000256" key="5">
    <source>
        <dbReference type="ARBA" id="ARBA00047503"/>
    </source>
</evidence>
<dbReference type="InterPro" id="IPR051199">
    <property type="entry name" value="LPS_LOS_Heptosyltrfase"/>
</dbReference>